<evidence type="ECO:0000313" key="3">
    <source>
        <dbReference type="Proteomes" id="UP000243217"/>
    </source>
</evidence>
<name>A0A1V9YT13_9STRA</name>
<accession>A0A1V9YT13</accession>
<dbReference type="AlphaFoldDB" id="A0A1V9YT13"/>
<evidence type="ECO:0000313" key="2">
    <source>
        <dbReference type="EMBL" id="OQR88868.1"/>
    </source>
</evidence>
<dbReference type="OrthoDB" id="10404040at2759"/>
<feature type="coiled-coil region" evidence="1">
    <location>
        <begin position="23"/>
        <end position="92"/>
    </location>
</feature>
<gene>
    <name evidence="2" type="ORF">THRCLA_10053</name>
</gene>
<reference evidence="2 3" key="1">
    <citation type="journal article" date="2014" name="Genome Biol. Evol.">
        <title>The secreted proteins of Achlya hypogyna and Thraustotheca clavata identify the ancestral oomycete secretome and reveal gene acquisitions by horizontal gene transfer.</title>
        <authorList>
            <person name="Misner I."/>
            <person name="Blouin N."/>
            <person name="Leonard G."/>
            <person name="Richards T.A."/>
            <person name="Lane C.E."/>
        </authorList>
    </citation>
    <scope>NUCLEOTIDE SEQUENCE [LARGE SCALE GENOMIC DNA]</scope>
    <source>
        <strain evidence="2 3">ATCC 34112</strain>
    </source>
</reference>
<proteinExistence type="predicted"/>
<organism evidence="2 3">
    <name type="scientific">Thraustotheca clavata</name>
    <dbReference type="NCBI Taxonomy" id="74557"/>
    <lineage>
        <taxon>Eukaryota</taxon>
        <taxon>Sar</taxon>
        <taxon>Stramenopiles</taxon>
        <taxon>Oomycota</taxon>
        <taxon>Saprolegniomycetes</taxon>
        <taxon>Saprolegniales</taxon>
        <taxon>Achlyaceae</taxon>
        <taxon>Thraustotheca</taxon>
    </lineage>
</organism>
<evidence type="ECO:0000256" key="1">
    <source>
        <dbReference type="SAM" id="Coils"/>
    </source>
</evidence>
<keyword evidence="1" id="KW-0175">Coiled coil</keyword>
<comment type="caution">
    <text evidence="2">The sequence shown here is derived from an EMBL/GenBank/DDBJ whole genome shotgun (WGS) entry which is preliminary data.</text>
</comment>
<protein>
    <submittedName>
        <fullName evidence="2">Uncharacterized protein</fullName>
    </submittedName>
</protein>
<keyword evidence="3" id="KW-1185">Reference proteome</keyword>
<dbReference type="EMBL" id="JNBS01002968">
    <property type="protein sequence ID" value="OQR88868.1"/>
    <property type="molecule type" value="Genomic_DNA"/>
</dbReference>
<feature type="non-terminal residue" evidence="2">
    <location>
        <position position="201"/>
    </location>
</feature>
<dbReference type="Proteomes" id="UP000243217">
    <property type="component" value="Unassembled WGS sequence"/>
</dbReference>
<sequence length="201" mass="22990">MRNLIETMQNKNNQDCATCKKHLNVLSDKLLNAEKEQTRATREKLVKIDKKHDKEIELEQDKRKIRSITNDIERENREIARLNSIIATERQRQSNAVYDLIPFHGIFAAIISGDAKRAIPLHSQIDGLISAIANQLDLAQNRWNVAQSSRRCLLRKSQVAQSSIDSLDQEICGLDKAITECNQKIKDCDSKIQWTGKQLSK</sequence>